<evidence type="ECO:0000313" key="2">
    <source>
        <dbReference type="EMBL" id="TGO13895.1"/>
    </source>
</evidence>
<feature type="region of interest" description="Disordered" evidence="1">
    <location>
        <begin position="1"/>
        <end position="24"/>
    </location>
</feature>
<comment type="caution">
    <text evidence="2">The sequence shown here is derived from an EMBL/GenBank/DDBJ whole genome shotgun (WGS) entry which is preliminary data.</text>
</comment>
<reference evidence="2 3" key="1">
    <citation type="submission" date="2017-12" db="EMBL/GenBank/DDBJ databases">
        <title>Comparative genomics of Botrytis spp.</title>
        <authorList>
            <person name="Valero-Jimenez C.A."/>
            <person name="Tapia P."/>
            <person name="Veloso J."/>
            <person name="Silva-Moreno E."/>
            <person name="Staats M."/>
            <person name="Valdes J.H."/>
            <person name="Van Kan J.A.L."/>
        </authorList>
    </citation>
    <scope>NUCLEOTIDE SEQUENCE [LARGE SCALE GENOMIC DNA]</scope>
    <source>
        <strain evidence="2 3">Bt9001</strain>
    </source>
</reference>
<dbReference type="Proteomes" id="UP000297777">
    <property type="component" value="Unassembled WGS sequence"/>
</dbReference>
<dbReference type="EMBL" id="PQXH01000061">
    <property type="protein sequence ID" value="TGO13895.1"/>
    <property type="molecule type" value="Genomic_DNA"/>
</dbReference>
<gene>
    <name evidence="2" type="ORF">BTUL_0061g00120</name>
</gene>
<proteinExistence type="predicted"/>
<accession>A0A4Z1ENK4</accession>
<keyword evidence="3" id="KW-1185">Reference proteome</keyword>
<protein>
    <recommendedName>
        <fullName evidence="4">Amidase domain-containing protein</fullName>
    </recommendedName>
</protein>
<evidence type="ECO:0000313" key="3">
    <source>
        <dbReference type="Proteomes" id="UP000297777"/>
    </source>
</evidence>
<evidence type="ECO:0000256" key="1">
    <source>
        <dbReference type="SAM" id="MobiDB-lite"/>
    </source>
</evidence>
<dbReference type="OrthoDB" id="3559501at2759"/>
<dbReference type="SUPFAM" id="SSF75304">
    <property type="entry name" value="Amidase signature (AS) enzymes"/>
    <property type="match status" value="1"/>
</dbReference>
<dbReference type="AlphaFoldDB" id="A0A4Z1ENK4"/>
<sequence>MTPPWHSSYREAQDPVGTAPLGCSQTNGRPFGHTVVALANEEHKILQFMTAWDEFTPSRLPPLN</sequence>
<dbReference type="InterPro" id="IPR036928">
    <property type="entry name" value="AS_sf"/>
</dbReference>
<dbReference type="Gene3D" id="3.90.1300.10">
    <property type="entry name" value="Amidase signature (AS) domain"/>
    <property type="match status" value="1"/>
</dbReference>
<name>A0A4Z1ENK4_9HELO</name>
<organism evidence="2 3">
    <name type="scientific">Botrytis tulipae</name>
    <dbReference type="NCBI Taxonomy" id="87230"/>
    <lineage>
        <taxon>Eukaryota</taxon>
        <taxon>Fungi</taxon>
        <taxon>Dikarya</taxon>
        <taxon>Ascomycota</taxon>
        <taxon>Pezizomycotina</taxon>
        <taxon>Leotiomycetes</taxon>
        <taxon>Helotiales</taxon>
        <taxon>Sclerotiniaceae</taxon>
        <taxon>Botrytis</taxon>
    </lineage>
</organism>
<evidence type="ECO:0008006" key="4">
    <source>
        <dbReference type="Google" id="ProtNLM"/>
    </source>
</evidence>